<evidence type="ECO:0000256" key="4">
    <source>
        <dbReference type="ARBA" id="ARBA00022781"/>
    </source>
</evidence>
<comment type="subcellular location">
    <subcellularLocation>
        <location evidence="1">Mitochondrion inner membrane</location>
        <topology evidence="1">Peripheral membrane protein</topology>
    </subcellularLocation>
</comment>
<dbReference type="GO" id="GO:0046933">
    <property type="term" value="F:proton-transporting ATP synthase activity, rotational mechanism"/>
    <property type="evidence" value="ECO:0007669"/>
    <property type="project" value="InterPro"/>
</dbReference>
<protein>
    <recommendedName>
        <fullName evidence="11">ATP synthase subunit gamma</fullName>
    </recommendedName>
</protein>
<evidence type="ECO:0000256" key="1">
    <source>
        <dbReference type="ARBA" id="ARBA00004637"/>
    </source>
</evidence>
<evidence type="ECO:0000256" key="9">
    <source>
        <dbReference type="ARBA" id="ARBA00023196"/>
    </source>
</evidence>
<keyword evidence="5" id="KW-0999">Mitochondrion inner membrane</keyword>
<keyword evidence="10 11" id="KW-0066">ATP synthesis</keyword>
<evidence type="ECO:0000256" key="2">
    <source>
        <dbReference type="ARBA" id="ARBA00007681"/>
    </source>
</evidence>
<dbReference type="OrthoDB" id="239812at2759"/>
<name>A0A058ZAQ7_FONAL</name>
<dbReference type="STRING" id="691883.A0A058ZAQ7"/>
<evidence type="ECO:0000256" key="3">
    <source>
        <dbReference type="ARBA" id="ARBA00022448"/>
    </source>
</evidence>
<dbReference type="OMA" id="MQITSAM"/>
<dbReference type="GeneID" id="20527586"/>
<dbReference type="PANTHER" id="PTHR11693:SF22">
    <property type="entry name" value="ATP SYNTHASE SUBUNIT GAMMA, MITOCHONDRIAL"/>
    <property type="match status" value="1"/>
</dbReference>
<dbReference type="CDD" id="cd12151">
    <property type="entry name" value="F1-ATPase_gamma"/>
    <property type="match status" value="1"/>
</dbReference>
<comment type="similarity">
    <text evidence="2 11">Belongs to the ATPase gamma chain family.</text>
</comment>
<gene>
    <name evidence="12" type="ORF">H696_02861</name>
</gene>
<dbReference type="RefSeq" id="XP_009495028.1">
    <property type="nucleotide sequence ID" value="XM_009496753.1"/>
</dbReference>
<dbReference type="PROSITE" id="PS00153">
    <property type="entry name" value="ATPASE_GAMMA"/>
    <property type="match status" value="1"/>
</dbReference>
<dbReference type="NCBIfam" id="TIGR01146">
    <property type="entry name" value="ATPsyn_F1gamma"/>
    <property type="match status" value="1"/>
</dbReference>
<keyword evidence="7" id="KW-0496">Mitochondrion</keyword>
<dbReference type="Proteomes" id="UP000030693">
    <property type="component" value="Unassembled WGS sequence"/>
</dbReference>
<keyword evidence="9 11" id="KW-0139">CF(1)</keyword>
<dbReference type="GO" id="GO:0045259">
    <property type="term" value="C:proton-transporting ATP synthase complex"/>
    <property type="evidence" value="ECO:0007669"/>
    <property type="project" value="UniProtKB-KW"/>
</dbReference>
<sequence length="306" mass="33349">MFPTFANSARRMTVSGLSNGVTTNSAVATVVKREMATLKDLKLRINATTNISKITKSMQMIASTKLSRAQREMVTARKHGASLLSFYKNAETQTAQGGEGKTLYIAVSSDKGLCGGCHSYVSRFVRDQLKAEENPANADVVVLGDKARAQLTRFAPSNMTLSFNHLGSKPPTFYEASLIASEILKLPNEYKSIKLVYNRFQSAIAYETGFFPIHTPQELAQSAKINAYEVEDDAMQSLYEFNLTNAIFCAMIDGYASETSAKMSAMDNATKNAGELIGKLTIVYNRSRQAAITTELVDIITGASAL</sequence>
<dbReference type="Gene3D" id="1.10.287.80">
    <property type="entry name" value="ATP synthase, gamma subunit, helix hairpin domain"/>
    <property type="match status" value="1"/>
</dbReference>
<evidence type="ECO:0000256" key="6">
    <source>
        <dbReference type="ARBA" id="ARBA00023065"/>
    </source>
</evidence>
<keyword evidence="6 11" id="KW-0406">Ion transport</keyword>
<dbReference type="PIRSF" id="PIRSF039089">
    <property type="entry name" value="ATP_synthase_gamma"/>
    <property type="match status" value="1"/>
</dbReference>
<evidence type="ECO:0000256" key="10">
    <source>
        <dbReference type="ARBA" id="ARBA00023310"/>
    </source>
</evidence>
<dbReference type="AlphaFoldDB" id="A0A058ZAQ7"/>
<dbReference type="InterPro" id="IPR000131">
    <property type="entry name" value="ATP_synth_F1_gsu"/>
</dbReference>
<dbReference type="eggNOG" id="KOG1531">
    <property type="taxonomic scope" value="Eukaryota"/>
</dbReference>
<evidence type="ECO:0000256" key="7">
    <source>
        <dbReference type="ARBA" id="ARBA00023128"/>
    </source>
</evidence>
<evidence type="ECO:0000256" key="11">
    <source>
        <dbReference type="RuleBase" id="RU004001"/>
    </source>
</evidence>
<keyword evidence="3 11" id="KW-0813">Transport</keyword>
<reference evidence="12" key="1">
    <citation type="submission" date="2013-04" db="EMBL/GenBank/DDBJ databases">
        <title>The Genome Sequence of Fonticula alba ATCC 38817.</title>
        <authorList>
            <consortium name="The Broad Institute Genomics Platform"/>
            <person name="Russ C."/>
            <person name="Cuomo C."/>
            <person name="Burger G."/>
            <person name="Gray M.W."/>
            <person name="Holland P.W.H."/>
            <person name="King N."/>
            <person name="Lang F.B.F."/>
            <person name="Roger A.J."/>
            <person name="Ruiz-Trillo I."/>
            <person name="Brown M."/>
            <person name="Walker B."/>
            <person name="Young S."/>
            <person name="Zeng Q."/>
            <person name="Gargeya S."/>
            <person name="Fitzgerald M."/>
            <person name="Haas B."/>
            <person name="Abouelleil A."/>
            <person name="Allen A.W."/>
            <person name="Alvarado L."/>
            <person name="Arachchi H.M."/>
            <person name="Berlin A.M."/>
            <person name="Chapman S.B."/>
            <person name="Gainer-Dewar J."/>
            <person name="Goldberg J."/>
            <person name="Griggs A."/>
            <person name="Gujja S."/>
            <person name="Hansen M."/>
            <person name="Howarth C."/>
            <person name="Imamovic A."/>
            <person name="Ireland A."/>
            <person name="Larimer J."/>
            <person name="McCowan C."/>
            <person name="Murphy C."/>
            <person name="Pearson M."/>
            <person name="Poon T.W."/>
            <person name="Priest M."/>
            <person name="Roberts A."/>
            <person name="Saif S."/>
            <person name="Shea T."/>
            <person name="Sisk P."/>
            <person name="Sykes S."/>
            <person name="Wortman J."/>
            <person name="Nusbaum C."/>
            <person name="Birren B."/>
        </authorList>
    </citation>
    <scope>NUCLEOTIDE SEQUENCE [LARGE SCALE GENOMIC DNA]</scope>
    <source>
        <strain evidence="12">ATCC 38817</strain>
    </source>
</reference>
<keyword evidence="13" id="KW-1185">Reference proteome</keyword>
<dbReference type="GO" id="GO:0005743">
    <property type="term" value="C:mitochondrial inner membrane"/>
    <property type="evidence" value="ECO:0007669"/>
    <property type="project" value="UniProtKB-SubCell"/>
</dbReference>
<dbReference type="FunFam" id="3.40.1380.10:FF:000003">
    <property type="entry name" value="ATP synthase subunit gamma"/>
    <property type="match status" value="1"/>
</dbReference>
<organism evidence="12">
    <name type="scientific">Fonticula alba</name>
    <name type="common">Slime mold</name>
    <dbReference type="NCBI Taxonomy" id="691883"/>
    <lineage>
        <taxon>Eukaryota</taxon>
        <taxon>Rotosphaerida</taxon>
        <taxon>Fonticulaceae</taxon>
        <taxon>Fonticula</taxon>
    </lineage>
</organism>
<evidence type="ECO:0000313" key="13">
    <source>
        <dbReference type="Proteomes" id="UP000030693"/>
    </source>
</evidence>
<keyword evidence="8" id="KW-0472">Membrane</keyword>
<dbReference type="FunFam" id="1.10.287.80:FF:000001">
    <property type="entry name" value="ATP synthase gamma chain"/>
    <property type="match status" value="1"/>
</dbReference>
<accession>A0A058ZAQ7</accession>
<evidence type="ECO:0000256" key="8">
    <source>
        <dbReference type="ARBA" id="ARBA00023136"/>
    </source>
</evidence>
<dbReference type="InterPro" id="IPR035968">
    <property type="entry name" value="ATP_synth_F1_ATPase_gsu"/>
</dbReference>
<dbReference type="PANTHER" id="PTHR11693">
    <property type="entry name" value="ATP SYNTHASE GAMMA CHAIN"/>
    <property type="match status" value="1"/>
</dbReference>
<dbReference type="PRINTS" id="PR00126">
    <property type="entry name" value="ATPASEGAMMA"/>
</dbReference>
<evidence type="ECO:0000313" key="12">
    <source>
        <dbReference type="EMBL" id="KCV70512.1"/>
    </source>
</evidence>
<evidence type="ECO:0000256" key="5">
    <source>
        <dbReference type="ARBA" id="ARBA00022792"/>
    </source>
</evidence>
<dbReference type="Pfam" id="PF00231">
    <property type="entry name" value="ATP-synt"/>
    <property type="match status" value="1"/>
</dbReference>
<dbReference type="Gene3D" id="3.40.1380.10">
    <property type="match status" value="1"/>
</dbReference>
<dbReference type="SUPFAM" id="SSF52943">
    <property type="entry name" value="ATP synthase (F1-ATPase), gamma subunit"/>
    <property type="match status" value="1"/>
</dbReference>
<dbReference type="EMBL" id="KB932204">
    <property type="protein sequence ID" value="KCV70512.1"/>
    <property type="molecule type" value="Genomic_DNA"/>
</dbReference>
<proteinExistence type="inferred from homology"/>
<dbReference type="InterPro" id="IPR023632">
    <property type="entry name" value="ATP_synth_F1_gsu_CS"/>
</dbReference>
<comment type="subunit">
    <text evidence="11">F-type ATPases have 2 components, CF(1) - the catalytic core - and CF(0) - the membrane proton channel. CF(1) and CF(0) have multiple subunits.</text>
</comment>
<keyword evidence="4 11" id="KW-0375">Hydrogen ion transport</keyword>